<keyword evidence="4" id="KW-0472">Membrane</keyword>
<evidence type="ECO:0000256" key="2">
    <source>
        <dbReference type="PIRSR" id="PIRSR605754-1"/>
    </source>
</evidence>
<dbReference type="Pfam" id="PF04203">
    <property type="entry name" value="Sortase"/>
    <property type="match status" value="1"/>
</dbReference>
<dbReference type="EMBL" id="CP004354">
    <property type="protein sequence ID" value="AGG67903.1"/>
    <property type="molecule type" value="Genomic_DNA"/>
</dbReference>
<dbReference type="GO" id="GO:0016787">
    <property type="term" value="F:hydrolase activity"/>
    <property type="evidence" value="ECO:0007669"/>
    <property type="project" value="UniProtKB-KW"/>
</dbReference>
<dbReference type="NCBIfam" id="NF033747">
    <property type="entry name" value="class_E_sortase"/>
    <property type="match status" value="1"/>
</dbReference>
<dbReference type="InterPro" id="IPR005754">
    <property type="entry name" value="Sortase"/>
</dbReference>
<dbReference type="CDD" id="cd05830">
    <property type="entry name" value="Sortase_E"/>
    <property type="match status" value="1"/>
</dbReference>
<accession>M1V0P7</accession>
<feature type="active site" description="Acyl-thioester intermediate" evidence="2">
    <location>
        <position position="248"/>
    </location>
</feature>
<dbReference type="OrthoDB" id="5242879at2"/>
<evidence type="ECO:0000313" key="6">
    <source>
        <dbReference type="Proteomes" id="UP000011760"/>
    </source>
</evidence>
<keyword evidence="4" id="KW-1133">Transmembrane helix</keyword>
<dbReference type="AlphaFoldDB" id="M1V0P7"/>
<proteinExistence type="predicted"/>
<feature type="region of interest" description="Disordered" evidence="3">
    <location>
        <begin position="1"/>
        <end position="21"/>
    </location>
</feature>
<keyword evidence="1" id="KW-0378">Hydrolase</keyword>
<dbReference type="RefSeq" id="WP_015652329.1">
    <property type="nucleotide sequence ID" value="NC_020506.1"/>
</dbReference>
<reference evidence="5 6" key="1">
    <citation type="submission" date="2013-02" db="EMBL/GenBank/DDBJ databases">
        <title>The complete genome sequence of Corynebacterium callunae DSM 20147.</title>
        <authorList>
            <person name="Ruckert C."/>
            <person name="Albersmeier A."/>
            <person name="Kalinowski J."/>
        </authorList>
    </citation>
    <scope>NUCLEOTIDE SEQUENCE [LARGE SCALE GENOMIC DNA]</scope>
    <source>
        <strain evidence="5 6">DSM 20147</strain>
    </source>
</reference>
<evidence type="ECO:0000256" key="1">
    <source>
        <dbReference type="ARBA" id="ARBA00022801"/>
    </source>
</evidence>
<gene>
    <name evidence="5" type="ORF">H924_12410</name>
</gene>
<keyword evidence="6" id="KW-1185">Reference proteome</keyword>
<dbReference type="Proteomes" id="UP000011760">
    <property type="component" value="Chromosome"/>
</dbReference>
<dbReference type="PATRIC" id="fig|1121353.3.peg.2537"/>
<dbReference type="InterPro" id="IPR042003">
    <property type="entry name" value="Sortase_E"/>
</dbReference>
<evidence type="ECO:0008006" key="7">
    <source>
        <dbReference type="Google" id="ProtNLM"/>
    </source>
</evidence>
<dbReference type="eggNOG" id="COG3764">
    <property type="taxonomic scope" value="Bacteria"/>
</dbReference>
<keyword evidence="4" id="KW-0812">Transmembrane</keyword>
<dbReference type="SUPFAM" id="SSF63817">
    <property type="entry name" value="Sortase"/>
    <property type="match status" value="1"/>
</dbReference>
<protein>
    <recommendedName>
        <fullName evidence="7">Sortase-like protein</fullName>
    </recommendedName>
</protein>
<dbReference type="KEGG" id="ccn:H924_12410"/>
<evidence type="ECO:0000256" key="4">
    <source>
        <dbReference type="SAM" id="Phobius"/>
    </source>
</evidence>
<organism evidence="5 6">
    <name type="scientific">Corynebacterium callunae DSM 20147</name>
    <dbReference type="NCBI Taxonomy" id="1121353"/>
    <lineage>
        <taxon>Bacteria</taxon>
        <taxon>Bacillati</taxon>
        <taxon>Actinomycetota</taxon>
        <taxon>Actinomycetes</taxon>
        <taxon>Mycobacteriales</taxon>
        <taxon>Corynebacteriaceae</taxon>
        <taxon>Corynebacterium</taxon>
    </lineage>
</organism>
<evidence type="ECO:0000256" key="3">
    <source>
        <dbReference type="SAM" id="MobiDB-lite"/>
    </source>
</evidence>
<feature type="active site" description="Proton donor/acceptor" evidence="2">
    <location>
        <position position="140"/>
    </location>
</feature>
<dbReference type="STRING" id="1121353.H924_12410"/>
<dbReference type="HOGENOM" id="CLU_045680_5_1_11"/>
<dbReference type="Gene3D" id="2.40.260.10">
    <property type="entry name" value="Sortase"/>
    <property type="match status" value="1"/>
</dbReference>
<feature type="transmembrane region" description="Helical" evidence="4">
    <location>
        <begin position="27"/>
        <end position="48"/>
    </location>
</feature>
<dbReference type="InterPro" id="IPR053465">
    <property type="entry name" value="Sortase_Class_E"/>
</dbReference>
<sequence length="282" mass="31107">MTKTLDHTDAQCPRHGKSRGKRPRISFSHILGELLLTIGVLALLFAFYEAYWTNLEAGQKQEVAGTELDERWNQQRANPRQQLNPELGEAFARLYIPSFGSDFNFAVVEGTSEEDLLAGPGRYVNSQMPGEAGNFAVAGHRVGKGAPFNDLGNLNVCDAIVIETYDSWDVYRVMPMSTDAQSRQAEATQCFNETQVQRMSSGDYAYVQGRMITTPDHIEVTYPNPGIAETTDTTVAPDAESLITLTTCHPQFSNAQRMIVHGMLVEEVPKTEGSTPAVLESN</sequence>
<dbReference type="InterPro" id="IPR023365">
    <property type="entry name" value="Sortase_dom-sf"/>
</dbReference>
<evidence type="ECO:0000313" key="5">
    <source>
        <dbReference type="EMBL" id="AGG67903.1"/>
    </source>
</evidence>
<name>M1V0P7_9CORY</name>